<gene>
    <name evidence="2" type="ORF">SNAT2548_LOCUS7091</name>
</gene>
<organism evidence="2 3">
    <name type="scientific">Symbiodinium natans</name>
    <dbReference type="NCBI Taxonomy" id="878477"/>
    <lineage>
        <taxon>Eukaryota</taxon>
        <taxon>Sar</taxon>
        <taxon>Alveolata</taxon>
        <taxon>Dinophyceae</taxon>
        <taxon>Suessiales</taxon>
        <taxon>Symbiodiniaceae</taxon>
        <taxon>Symbiodinium</taxon>
    </lineage>
</organism>
<feature type="compositionally biased region" description="Low complexity" evidence="1">
    <location>
        <begin position="462"/>
        <end position="485"/>
    </location>
</feature>
<feature type="region of interest" description="Disordered" evidence="1">
    <location>
        <begin position="48"/>
        <end position="73"/>
    </location>
</feature>
<evidence type="ECO:0000313" key="3">
    <source>
        <dbReference type="Proteomes" id="UP000604046"/>
    </source>
</evidence>
<feature type="compositionally biased region" description="Low complexity" evidence="1">
    <location>
        <begin position="363"/>
        <end position="375"/>
    </location>
</feature>
<protein>
    <submittedName>
        <fullName evidence="2">Uncharacterized protein</fullName>
    </submittedName>
</protein>
<feature type="compositionally biased region" description="Low complexity" evidence="1">
    <location>
        <begin position="121"/>
        <end position="133"/>
    </location>
</feature>
<dbReference type="AlphaFoldDB" id="A0A812JQC6"/>
<dbReference type="EMBL" id="CAJNDS010000487">
    <property type="protein sequence ID" value="CAE7211275.1"/>
    <property type="molecule type" value="Genomic_DNA"/>
</dbReference>
<accession>A0A812JQC6</accession>
<dbReference type="Gene3D" id="3.90.228.10">
    <property type="match status" value="1"/>
</dbReference>
<dbReference type="PANTHER" id="PTHR24216">
    <property type="entry name" value="PAXILLIN-RELATED"/>
    <property type="match status" value="1"/>
</dbReference>
<evidence type="ECO:0000313" key="2">
    <source>
        <dbReference type="EMBL" id="CAE7211275.1"/>
    </source>
</evidence>
<evidence type="ECO:0000256" key="1">
    <source>
        <dbReference type="SAM" id="MobiDB-lite"/>
    </source>
</evidence>
<comment type="caution">
    <text evidence="2">The sequence shown here is derived from an EMBL/GenBank/DDBJ whole genome shotgun (WGS) entry which is preliminary data.</text>
</comment>
<feature type="region of interest" description="Disordered" evidence="1">
    <location>
        <begin position="351"/>
        <end position="386"/>
    </location>
</feature>
<dbReference type="SUPFAM" id="SSF56399">
    <property type="entry name" value="ADP-ribosylation"/>
    <property type="match status" value="1"/>
</dbReference>
<proteinExistence type="predicted"/>
<dbReference type="Proteomes" id="UP000604046">
    <property type="component" value="Unassembled WGS sequence"/>
</dbReference>
<feature type="compositionally biased region" description="Polar residues" evidence="1">
    <location>
        <begin position="582"/>
        <end position="597"/>
    </location>
</feature>
<dbReference type="OrthoDB" id="417128at2759"/>
<sequence>MAQQGPVNVPGAAPRRIVEGVLVQRRAEVQVPPLAALCERPLPYPKQKLIVPGKDAKPSSPSSPAKSDVPPDRDIMDAFIEEMNFAPKQKLLEVPGSGKEARSASPGSPGSGDGEEEDLPESLSSSRASSAEPSKQRAKQQLAELLDIWRVRRHSTEPLMEEERQRIERVLFETMPPDRVSIVEIRRVVKPGLLRRFCEEERESLMKQANQQKTHKQFMLLHGTRWDYAPLILENGLDPTCGHLTKGTWLGGIAEKAHSYAAKGPGPEVEGDGPAGYRLFTLFVVAAVPDISDGDDERSFGVWRVQSGRRLYTAYQVIYSAPMDLRRKAPLIVPRPNKAVLLRKQSYDKIETSPVPTSRTGRCRSASPPRRSTSPEVPPALPLDLPPKVATTAKEADFAASSWPLDGMRLGGLRPCTSPALKVHQPAPDPRAVYRRTSAPKLVEATGPSTLGSKGVTEHRATPSPASRSPSTQSPSPRPSRTSPALKVRQPERPPPSPRTQARPVVEVPLPTAKWEVLLDDGWVPFLPGARFKDDAGTKVSICHGQFWYTLTFDANGTTGKQANQRTGKVRQLRRVPEPGASISNEETAATTEQNAPESELKPAVAAGGWGFPSLLSSNSPVKQAV</sequence>
<feature type="region of interest" description="Disordered" evidence="1">
    <location>
        <begin position="94"/>
        <end position="139"/>
    </location>
</feature>
<keyword evidence="3" id="KW-1185">Reference proteome</keyword>
<reference evidence="2" key="1">
    <citation type="submission" date="2021-02" db="EMBL/GenBank/DDBJ databases">
        <authorList>
            <person name="Dougan E. K."/>
            <person name="Rhodes N."/>
            <person name="Thang M."/>
            <person name="Chan C."/>
        </authorList>
    </citation>
    <scope>NUCLEOTIDE SEQUENCE</scope>
</reference>
<feature type="compositionally biased region" description="Low complexity" evidence="1">
    <location>
        <begin position="58"/>
        <end position="68"/>
    </location>
</feature>
<feature type="region of interest" description="Disordered" evidence="1">
    <location>
        <begin position="575"/>
        <end position="605"/>
    </location>
</feature>
<feature type="region of interest" description="Disordered" evidence="1">
    <location>
        <begin position="419"/>
        <end position="505"/>
    </location>
</feature>
<feature type="compositionally biased region" description="Pro residues" evidence="1">
    <location>
        <begin position="376"/>
        <end position="385"/>
    </location>
</feature>
<name>A0A812JQC6_9DINO</name>